<protein>
    <recommendedName>
        <fullName evidence="5">Glycine zipper family protein</fullName>
    </recommendedName>
</protein>
<comment type="caution">
    <text evidence="3">The sequence shown here is derived from an EMBL/GenBank/DDBJ whole genome shotgun (WGS) entry which is preliminary data.</text>
</comment>
<dbReference type="Proteomes" id="UP000215215">
    <property type="component" value="Unassembled WGS sequence"/>
</dbReference>
<accession>A0A235BXK1</accession>
<gene>
    <name evidence="3" type="ORF">CH333_03795</name>
</gene>
<feature type="transmembrane region" description="Helical" evidence="1">
    <location>
        <begin position="145"/>
        <end position="168"/>
    </location>
</feature>
<feature type="transmembrane region" description="Helical" evidence="1">
    <location>
        <begin position="174"/>
        <end position="192"/>
    </location>
</feature>
<dbReference type="EMBL" id="NOZQ01000074">
    <property type="protein sequence ID" value="OYD16275.1"/>
    <property type="molecule type" value="Genomic_DNA"/>
</dbReference>
<feature type="chain" id="PRO_5013325679" description="Glycine zipper family protein" evidence="2">
    <location>
        <begin position="25"/>
        <end position="246"/>
    </location>
</feature>
<dbReference type="PROSITE" id="PS51257">
    <property type="entry name" value="PROKAR_LIPOPROTEIN"/>
    <property type="match status" value="1"/>
</dbReference>
<keyword evidence="1" id="KW-0472">Membrane</keyword>
<reference evidence="3 4" key="1">
    <citation type="submission" date="2017-07" db="EMBL/GenBank/DDBJ databases">
        <title>Recovery of genomes from metagenomes via a dereplication, aggregation, and scoring strategy.</title>
        <authorList>
            <person name="Sieber C.M."/>
            <person name="Probst A.J."/>
            <person name="Sharrar A."/>
            <person name="Thomas B.C."/>
            <person name="Hess M."/>
            <person name="Tringe S.G."/>
            <person name="Banfield J.F."/>
        </authorList>
    </citation>
    <scope>NUCLEOTIDE SEQUENCE [LARGE SCALE GENOMIC DNA]</scope>
    <source>
        <strain evidence="3">JGI_Cruoil_03_44_89</strain>
    </source>
</reference>
<keyword evidence="1" id="KW-1133">Transmembrane helix</keyword>
<organism evidence="3 4">
    <name type="scientific">candidate division WOR-3 bacterium JGI_Cruoil_03_44_89</name>
    <dbReference type="NCBI Taxonomy" id="1973748"/>
    <lineage>
        <taxon>Bacteria</taxon>
        <taxon>Bacteria division WOR-3</taxon>
    </lineage>
</organism>
<keyword evidence="2" id="KW-0732">Signal</keyword>
<keyword evidence="1" id="KW-0812">Transmembrane</keyword>
<name>A0A235BXK1_UNCW3</name>
<sequence length="246" mass="26157">MFRRFAIFLGVAIIACAFDLNARARDAIWTGTYRGICSDYGFSFRQTPDGGYIVVGYASGENNGQRELKPHLNAGRIAGEILAGALGGAGLGLVGLHGNIYTGDEIPSLGFMGMVVTASVGYIFGSAIGVYLVGNIGDETGSPGATLGGSSLGLAAGMLGYWVIGPVIDGERDFLDFAVFLIGSPIGATIGFNMTRRYKTPPTPETGLINFRDGEMCIALPTIYFRRHPLNERTIIQNVELVKVEF</sequence>
<evidence type="ECO:0000256" key="1">
    <source>
        <dbReference type="SAM" id="Phobius"/>
    </source>
</evidence>
<proteinExistence type="predicted"/>
<feature type="signal peptide" evidence="2">
    <location>
        <begin position="1"/>
        <end position="24"/>
    </location>
</feature>
<dbReference type="AlphaFoldDB" id="A0A235BXK1"/>
<evidence type="ECO:0000313" key="4">
    <source>
        <dbReference type="Proteomes" id="UP000215215"/>
    </source>
</evidence>
<evidence type="ECO:0000256" key="2">
    <source>
        <dbReference type="SAM" id="SignalP"/>
    </source>
</evidence>
<evidence type="ECO:0000313" key="3">
    <source>
        <dbReference type="EMBL" id="OYD16275.1"/>
    </source>
</evidence>
<feature type="transmembrane region" description="Helical" evidence="1">
    <location>
        <begin position="111"/>
        <end position="133"/>
    </location>
</feature>
<evidence type="ECO:0008006" key="5">
    <source>
        <dbReference type="Google" id="ProtNLM"/>
    </source>
</evidence>